<dbReference type="FunFam" id="2.30.29.30:FF:000286">
    <property type="entry name" value="PH-protein kinase domain containing protein"/>
    <property type="match status" value="1"/>
</dbReference>
<dbReference type="OMA" id="THEGYLM"/>
<dbReference type="PANTHER" id="PTHR14336">
    <property type="entry name" value="TANDEM PH DOMAIN CONTAINING PROTEIN"/>
    <property type="match status" value="1"/>
</dbReference>
<feature type="domain" description="PH" evidence="1">
    <location>
        <begin position="39"/>
        <end position="142"/>
    </location>
</feature>
<protein>
    <submittedName>
        <fullName evidence="3">PH domain-containing protein</fullName>
    </submittedName>
</protein>
<dbReference type="InterPro" id="IPR051707">
    <property type="entry name" value="PI-Interact_SigTrans_Reg"/>
</dbReference>
<dbReference type="CDD" id="cd01235">
    <property type="entry name" value="PH_Sbf1_hMTMR5"/>
    <property type="match status" value="1"/>
</dbReference>
<dbReference type="AlphaFoldDB" id="A0A915J0J5"/>
<dbReference type="Proteomes" id="UP000887565">
    <property type="component" value="Unplaced"/>
</dbReference>
<dbReference type="SUPFAM" id="SSF50729">
    <property type="entry name" value="PH domain-like"/>
    <property type="match status" value="1"/>
</dbReference>
<dbReference type="InterPro" id="IPR001849">
    <property type="entry name" value="PH_domain"/>
</dbReference>
<keyword evidence="2" id="KW-1185">Reference proteome</keyword>
<dbReference type="InterPro" id="IPR011993">
    <property type="entry name" value="PH-like_dom_sf"/>
</dbReference>
<organism evidence="2 3">
    <name type="scientific">Romanomermis culicivorax</name>
    <name type="common">Nematode worm</name>
    <dbReference type="NCBI Taxonomy" id="13658"/>
    <lineage>
        <taxon>Eukaryota</taxon>
        <taxon>Metazoa</taxon>
        <taxon>Ecdysozoa</taxon>
        <taxon>Nematoda</taxon>
        <taxon>Enoplea</taxon>
        <taxon>Dorylaimia</taxon>
        <taxon>Mermithida</taxon>
        <taxon>Mermithoidea</taxon>
        <taxon>Mermithidae</taxon>
        <taxon>Romanomermis</taxon>
    </lineage>
</organism>
<accession>A0A915J0J5</accession>
<dbReference type="PROSITE" id="PS50003">
    <property type="entry name" value="PH_DOMAIN"/>
    <property type="match status" value="1"/>
</dbReference>
<evidence type="ECO:0000259" key="1">
    <source>
        <dbReference type="PROSITE" id="PS50003"/>
    </source>
</evidence>
<dbReference type="SMART" id="SM00233">
    <property type="entry name" value="PH"/>
    <property type="match status" value="1"/>
</dbReference>
<proteinExistence type="predicted"/>
<name>A0A915J0J5_ROMCU</name>
<reference evidence="3" key="1">
    <citation type="submission" date="2022-11" db="UniProtKB">
        <authorList>
            <consortium name="WormBaseParasite"/>
        </authorList>
    </citation>
    <scope>IDENTIFICATION</scope>
</reference>
<dbReference type="WBParaSite" id="nRc.2.0.1.t19443-RA">
    <property type="protein sequence ID" value="nRc.2.0.1.t19443-RA"/>
    <property type="gene ID" value="nRc.2.0.1.g19443"/>
</dbReference>
<dbReference type="Gene3D" id="2.30.29.30">
    <property type="entry name" value="Pleckstrin-homology domain (PH domain)/Phosphotyrosine-binding domain (PTB)"/>
    <property type="match status" value="1"/>
</dbReference>
<dbReference type="Pfam" id="PF00169">
    <property type="entry name" value="PH"/>
    <property type="match status" value="1"/>
</dbReference>
<sequence>MGGGGEKCDSQSATMTSPPPPIKFECCDFENFISEPVETRTHEGYLMKRGALLKAWKQRWFVLDSIKHELRYYEFMEDSHCKGCIDLSEVSAIGSVAAPPGSPKTVEGAFFELKTARRVYNFMANNQKDAQEWIEKIQACLQ</sequence>
<evidence type="ECO:0000313" key="2">
    <source>
        <dbReference type="Proteomes" id="UP000887565"/>
    </source>
</evidence>
<evidence type="ECO:0000313" key="3">
    <source>
        <dbReference type="WBParaSite" id="nRc.2.0.1.t19443-RA"/>
    </source>
</evidence>